<sequence length="110" mass="12552">MKKKVCYVILMVAIITTTIPTYAASIEKNSEYKTVVAYVASKYLKEKPNRGNCWLAEVVLKDKDSHLNVRAKPSTDGKIIGKLNNGDIITVYLNRRIPKGWSQIYYKIKK</sequence>
<evidence type="ECO:0000313" key="2">
    <source>
        <dbReference type="Proteomes" id="UP001374599"/>
    </source>
</evidence>
<gene>
    <name evidence="1" type="ORF">AN2V17_23970</name>
</gene>
<organism evidence="1 2">
    <name type="scientific">Vallitalea maricola</name>
    <dbReference type="NCBI Taxonomy" id="3074433"/>
    <lineage>
        <taxon>Bacteria</taxon>
        <taxon>Bacillati</taxon>
        <taxon>Bacillota</taxon>
        <taxon>Clostridia</taxon>
        <taxon>Lachnospirales</taxon>
        <taxon>Vallitaleaceae</taxon>
        <taxon>Vallitalea</taxon>
    </lineage>
</organism>
<keyword evidence="2" id="KW-1185">Reference proteome</keyword>
<reference evidence="1" key="1">
    <citation type="submission" date="2023-09" db="EMBL/GenBank/DDBJ databases">
        <title>Vallitalea sediminicola and Vallitalea maricola sp. nov., anaerobic bacteria isolated from marine sediment.</title>
        <authorList>
            <person name="Hirano S."/>
            <person name="Maeda A."/>
            <person name="Terahara T."/>
            <person name="Mori K."/>
            <person name="Hamada M."/>
            <person name="Matsumoto R."/>
            <person name="Kobayashi T."/>
        </authorList>
    </citation>
    <scope>NUCLEOTIDE SEQUENCE</scope>
    <source>
        <strain evidence="1">AN17-2</strain>
    </source>
</reference>
<proteinExistence type="predicted"/>
<dbReference type="EMBL" id="BTPU01000036">
    <property type="protein sequence ID" value="GMQ63164.1"/>
    <property type="molecule type" value="Genomic_DNA"/>
</dbReference>
<comment type="caution">
    <text evidence="1">The sequence shown here is derived from an EMBL/GenBank/DDBJ whole genome shotgun (WGS) entry which is preliminary data.</text>
</comment>
<protein>
    <submittedName>
        <fullName evidence="1">Uncharacterized protein</fullName>
    </submittedName>
</protein>
<accession>A0ACB5UKT4</accession>
<evidence type="ECO:0000313" key="1">
    <source>
        <dbReference type="EMBL" id="GMQ63164.1"/>
    </source>
</evidence>
<dbReference type="Proteomes" id="UP001374599">
    <property type="component" value="Unassembled WGS sequence"/>
</dbReference>
<name>A0ACB5UKT4_9FIRM</name>